<evidence type="ECO:0000256" key="7">
    <source>
        <dbReference type="RuleBase" id="RU003345"/>
    </source>
</evidence>
<accession>A0A1B7KR43</accession>
<dbReference type="GO" id="GO:0004029">
    <property type="term" value="F:aldehyde dehydrogenase (NAD+) activity"/>
    <property type="evidence" value="ECO:0007669"/>
    <property type="project" value="UniProtKB-EC"/>
</dbReference>
<dbReference type="InterPro" id="IPR016161">
    <property type="entry name" value="Ald_DH/histidinol_DH"/>
</dbReference>
<dbReference type="InterPro" id="IPR016162">
    <property type="entry name" value="Ald_DH_N"/>
</dbReference>
<protein>
    <recommendedName>
        <fullName evidence="4">Putative aldehyde dehydrogenase AldA</fullName>
        <ecNumber evidence="3">1.2.1.3</ecNumber>
    </recommendedName>
</protein>
<evidence type="ECO:0000256" key="4">
    <source>
        <dbReference type="ARBA" id="ARBA00039869"/>
    </source>
</evidence>
<dbReference type="CDD" id="cd07116">
    <property type="entry name" value="ALDH_ACDHII-AcoD"/>
    <property type="match status" value="1"/>
</dbReference>
<gene>
    <name evidence="9" type="ORF">A7K69_10150</name>
</gene>
<evidence type="ECO:0000256" key="5">
    <source>
        <dbReference type="ARBA" id="ARBA00049194"/>
    </source>
</evidence>
<evidence type="ECO:0000313" key="9">
    <source>
        <dbReference type="EMBL" id="OAT72575.1"/>
    </source>
</evidence>
<dbReference type="RefSeq" id="WP_064552356.1">
    <property type="nucleotide sequence ID" value="NZ_LXMA01000034.1"/>
</dbReference>
<dbReference type="FunFam" id="3.40.605.10:FF:000001">
    <property type="entry name" value="Aldehyde dehydrogenase 1"/>
    <property type="match status" value="1"/>
</dbReference>
<evidence type="ECO:0000256" key="3">
    <source>
        <dbReference type="ARBA" id="ARBA00024226"/>
    </source>
</evidence>
<organism evidence="9 10">
    <name type="scientific">Parageobacillus thermoglucosidasius</name>
    <name type="common">Geobacillus thermoglucosidasius</name>
    <dbReference type="NCBI Taxonomy" id="1426"/>
    <lineage>
        <taxon>Bacteria</taxon>
        <taxon>Bacillati</taxon>
        <taxon>Bacillota</taxon>
        <taxon>Bacilli</taxon>
        <taxon>Bacillales</taxon>
        <taxon>Anoxybacillaceae</taxon>
        <taxon>Parageobacillus</taxon>
    </lineage>
</organism>
<dbReference type="InterPro" id="IPR029510">
    <property type="entry name" value="Ald_DH_CS_GLU"/>
</dbReference>
<dbReference type="OrthoDB" id="9762913at2"/>
<evidence type="ECO:0000256" key="2">
    <source>
        <dbReference type="ARBA" id="ARBA00023002"/>
    </source>
</evidence>
<comment type="catalytic activity">
    <reaction evidence="5">
        <text>an aldehyde + NAD(+) + H2O = a carboxylate + NADH + 2 H(+)</text>
        <dbReference type="Rhea" id="RHEA:16185"/>
        <dbReference type="ChEBI" id="CHEBI:15377"/>
        <dbReference type="ChEBI" id="CHEBI:15378"/>
        <dbReference type="ChEBI" id="CHEBI:17478"/>
        <dbReference type="ChEBI" id="CHEBI:29067"/>
        <dbReference type="ChEBI" id="CHEBI:57540"/>
        <dbReference type="ChEBI" id="CHEBI:57945"/>
        <dbReference type="EC" id="1.2.1.3"/>
    </reaction>
</comment>
<name>A0A1B7KR43_PARTM</name>
<dbReference type="FunFam" id="3.40.309.10:FF:000017">
    <property type="entry name" value="Aldehyde dehydrogenase B"/>
    <property type="match status" value="1"/>
</dbReference>
<dbReference type="EC" id="1.2.1.3" evidence="3"/>
<comment type="caution">
    <text evidence="9">The sequence shown here is derived from an EMBL/GenBank/DDBJ whole genome shotgun (WGS) entry which is preliminary data.</text>
</comment>
<dbReference type="SUPFAM" id="SSF53720">
    <property type="entry name" value="ALDH-like"/>
    <property type="match status" value="1"/>
</dbReference>
<reference evidence="10" key="1">
    <citation type="submission" date="2016-05" db="EMBL/GenBank/DDBJ databases">
        <authorList>
            <person name="Wang W."/>
            <person name="Zhu L."/>
        </authorList>
    </citation>
    <scope>NUCLEOTIDE SEQUENCE [LARGE SCALE GENOMIC DNA]</scope>
    <source>
        <strain evidence="10">W-2</strain>
    </source>
</reference>
<dbReference type="AlphaFoldDB" id="A0A1B7KR43"/>
<evidence type="ECO:0000256" key="1">
    <source>
        <dbReference type="ARBA" id="ARBA00009986"/>
    </source>
</evidence>
<comment type="similarity">
    <text evidence="1 7">Belongs to the aldehyde dehydrogenase family.</text>
</comment>
<evidence type="ECO:0000256" key="6">
    <source>
        <dbReference type="PROSITE-ProRule" id="PRU10007"/>
    </source>
</evidence>
<dbReference type="InterPro" id="IPR016163">
    <property type="entry name" value="Ald_DH_C"/>
</dbReference>
<keyword evidence="2 7" id="KW-0560">Oxidoreductase</keyword>
<dbReference type="PANTHER" id="PTHR43111:SF1">
    <property type="entry name" value="ALDEHYDE DEHYDROGENASE B-RELATED"/>
    <property type="match status" value="1"/>
</dbReference>
<evidence type="ECO:0000259" key="8">
    <source>
        <dbReference type="Pfam" id="PF00171"/>
    </source>
</evidence>
<proteinExistence type="inferred from homology"/>
<dbReference type="Gene3D" id="3.40.605.10">
    <property type="entry name" value="Aldehyde Dehydrogenase, Chain A, domain 1"/>
    <property type="match status" value="1"/>
</dbReference>
<evidence type="ECO:0000313" key="10">
    <source>
        <dbReference type="Proteomes" id="UP000078290"/>
    </source>
</evidence>
<dbReference type="Pfam" id="PF00171">
    <property type="entry name" value="Aldedh"/>
    <property type="match status" value="1"/>
</dbReference>
<dbReference type="PANTHER" id="PTHR43111">
    <property type="entry name" value="ALDEHYDE DEHYDROGENASE B-RELATED"/>
    <property type="match status" value="1"/>
</dbReference>
<dbReference type="PROSITE" id="PS00070">
    <property type="entry name" value="ALDEHYDE_DEHYDR_CYS"/>
    <property type="match status" value="1"/>
</dbReference>
<dbReference type="InterPro" id="IPR016160">
    <property type="entry name" value="Ald_DH_CS_CYS"/>
</dbReference>
<dbReference type="EMBL" id="LXMA01000034">
    <property type="protein sequence ID" value="OAT72575.1"/>
    <property type="molecule type" value="Genomic_DNA"/>
</dbReference>
<dbReference type="Gene3D" id="3.40.309.10">
    <property type="entry name" value="Aldehyde Dehydrogenase, Chain A, domain 2"/>
    <property type="match status" value="1"/>
</dbReference>
<dbReference type="InterPro" id="IPR015590">
    <property type="entry name" value="Aldehyde_DH_dom"/>
</dbReference>
<feature type="domain" description="Aldehyde dehydrogenase" evidence="8">
    <location>
        <begin position="27"/>
        <end position="493"/>
    </location>
</feature>
<dbReference type="PROSITE" id="PS00687">
    <property type="entry name" value="ALDEHYDE_DEHYDR_GLU"/>
    <property type="match status" value="1"/>
</dbReference>
<feature type="active site" evidence="6">
    <location>
        <position position="262"/>
    </location>
</feature>
<sequence length="506" mass="56189">MIYAQPGQPGSLITFKKRYENFIGGKWVPPVDGEYFENISPVTGKPYCEVPRSKAADIELALDAAHAAKDAWGRTSPAERARILNKIADRMEENLEMLAVAETWENGKPIRETLNADIPLAIDHFRYFAGCIRAEEGTLAEIDHDTVAYHFKEPLGVVGQIIPWNFPLLMAAWKLAPALAAGNCVVLKPAEQTPTSILVLMELIEDLLPPGVVNIVNGFGLEAGKPLASSNRIAKIAFTGETTTGRLIMQYASQNIIPVTLELGGKSPNIFFEDVAAKDDEFFDKALEGFTLFALNQGEVCTCPSRALIQESIYDKFMERALERVKQIKQGNPLDTETMIGAQASSEQLEKILSYIDIGKQEGAELLIGGERNYLEGDLRDGYYVKPTVFKGHNKMRIFQEEIFGPVVSVTTFKDFDEALEIANETLYGLGAGVWTRDINTAYRVGRGIQAGRVWTNCYHMYPAHAAFGGYKLSGFGRETHKMMLEHYQQTKNLLVSYSPKKLGLF</sequence>
<dbReference type="Proteomes" id="UP000078290">
    <property type="component" value="Unassembled WGS sequence"/>
</dbReference>